<evidence type="ECO:0000256" key="9">
    <source>
        <dbReference type="SAM" id="MobiDB-lite"/>
    </source>
</evidence>
<comment type="similarity">
    <text evidence="8">Belongs to the DEAD box helicase family.</text>
</comment>
<keyword evidence="5 8" id="KW-0067">ATP-binding</keyword>
<dbReference type="InterPro" id="IPR000629">
    <property type="entry name" value="RNA-helicase_DEAD-box_CS"/>
</dbReference>
<evidence type="ECO:0000256" key="5">
    <source>
        <dbReference type="ARBA" id="ARBA00022840"/>
    </source>
</evidence>
<dbReference type="InterPro" id="IPR011545">
    <property type="entry name" value="DEAD/DEAH_box_helicase_dom"/>
</dbReference>
<evidence type="ECO:0000256" key="4">
    <source>
        <dbReference type="ARBA" id="ARBA00022806"/>
    </source>
</evidence>
<dbReference type="PANTHER" id="PTHR47959:SF1">
    <property type="entry name" value="ATP-DEPENDENT RNA HELICASE DBPA"/>
    <property type="match status" value="1"/>
</dbReference>
<dbReference type="FunFam" id="3.40.50.300:FF:000108">
    <property type="entry name" value="ATP-dependent RNA helicase RhlE"/>
    <property type="match status" value="1"/>
</dbReference>
<dbReference type="CDD" id="cd00268">
    <property type="entry name" value="DEADc"/>
    <property type="match status" value="1"/>
</dbReference>
<keyword evidence="1" id="KW-0963">Cytoplasm</keyword>
<name>A0A328Q540_9EURY</name>
<dbReference type="Pfam" id="PF25399">
    <property type="entry name" value="DeaD_dimer"/>
    <property type="match status" value="1"/>
</dbReference>
<dbReference type="GO" id="GO:0140097">
    <property type="term" value="F:catalytic activity, acting on DNA"/>
    <property type="evidence" value="ECO:0007669"/>
    <property type="project" value="UniProtKB-ARBA"/>
</dbReference>
<dbReference type="GO" id="GO:0005829">
    <property type="term" value="C:cytosol"/>
    <property type="evidence" value="ECO:0007669"/>
    <property type="project" value="TreeGrafter"/>
</dbReference>
<evidence type="ECO:0000313" key="13">
    <source>
        <dbReference type="EMBL" id="RAP02696.1"/>
    </source>
</evidence>
<keyword evidence="4 8" id="KW-0347">Helicase</keyword>
<dbReference type="GO" id="GO:0003676">
    <property type="term" value="F:nucleic acid binding"/>
    <property type="evidence" value="ECO:0007669"/>
    <property type="project" value="InterPro"/>
</dbReference>
<dbReference type="EMBL" id="NGJK01000078">
    <property type="protein sequence ID" value="RAP02696.1"/>
    <property type="molecule type" value="Genomic_DNA"/>
</dbReference>
<dbReference type="InterPro" id="IPR001650">
    <property type="entry name" value="Helicase_C-like"/>
</dbReference>
<dbReference type="Pfam" id="PF00270">
    <property type="entry name" value="DEAD"/>
    <property type="match status" value="1"/>
</dbReference>
<gene>
    <name evidence="13" type="ORF">CA615_06105</name>
</gene>
<dbReference type="AlphaFoldDB" id="A0A328Q540"/>
<evidence type="ECO:0000256" key="8">
    <source>
        <dbReference type="RuleBase" id="RU000492"/>
    </source>
</evidence>
<dbReference type="InterPro" id="IPR012677">
    <property type="entry name" value="Nucleotide-bd_a/b_plait_sf"/>
</dbReference>
<feature type="region of interest" description="Disordered" evidence="9">
    <location>
        <begin position="517"/>
        <end position="583"/>
    </location>
</feature>
<dbReference type="InterPro" id="IPR027417">
    <property type="entry name" value="P-loop_NTPase"/>
</dbReference>
<dbReference type="RefSeq" id="WP_112149693.1">
    <property type="nucleotide sequence ID" value="NZ_NGJK01000078.1"/>
</dbReference>
<feature type="domain" description="DEAD-box RNA helicase Q" evidence="12">
    <location>
        <begin position="4"/>
        <end position="32"/>
    </location>
</feature>
<evidence type="ECO:0000259" key="10">
    <source>
        <dbReference type="PROSITE" id="PS51192"/>
    </source>
</evidence>
<dbReference type="Pfam" id="PF03880">
    <property type="entry name" value="DbpA"/>
    <property type="match status" value="1"/>
</dbReference>
<dbReference type="GO" id="GO:0016787">
    <property type="term" value="F:hydrolase activity"/>
    <property type="evidence" value="ECO:0007669"/>
    <property type="project" value="UniProtKB-KW"/>
</dbReference>
<dbReference type="InterPro" id="IPR057325">
    <property type="entry name" value="DeaD_dimer"/>
</dbReference>
<dbReference type="PANTHER" id="PTHR47959">
    <property type="entry name" value="ATP-DEPENDENT RNA HELICASE RHLE-RELATED"/>
    <property type="match status" value="1"/>
</dbReference>
<evidence type="ECO:0000256" key="7">
    <source>
        <dbReference type="PROSITE-ProRule" id="PRU00552"/>
    </source>
</evidence>
<comment type="caution">
    <text evidence="13">The sequence shown here is derived from an EMBL/GenBank/DDBJ whole genome shotgun (WGS) entry which is preliminary data.</text>
</comment>
<organism evidence="13 14">
    <name type="scientific">Methanosphaera stadtmanae</name>
    <dbReference type="NCBI Taxonomy" id="2317"/>
    <lineage>
        <taxon>Archaea</taxon>
        <taxon>Methanobacteriati</taxon>
        <taxon>Methanobacteriota</taxon>
        <taxon>Methanomada group</taxon>
        <taxon>Methanobacteria</taxon>
        <taxon>Methanobacteriales</taxon>
        <taxon>Methanobacteriaceae</taxon>
        <taxon>Methanosphaera</taxon>
    </lineage>
</organism>
<dbReference type="CDD" id="cd18787">
    <property type="entry name" value="SF2_C_DEAD"/>
    <property type="match status" value="1"/>
</dbReference>
<dbReference type="PROSITE" id="PS00039">
    <property type="entry name" value="DEAD_ATP_HELICASE"/>
    <property type="match status" value="1"/>
</dbReference>
<dbReference type="Pfam" id="PF00271">
    <property type="entry name" value="Helicase_C"/>
    <property type="match status" value="1"/>
</dbReference>
<dbReference type="SUPFAM" id="SSF52540">
    <property type="entry name" value="P-loop containing nucleoside triphosphate hydrolases"/>
    <property type="match status" value="1"/>
</dbReference>
<dbReference type="Gene3D" id="3.40.50.300">
    <property type="entry name" value="P-loop containing nucleotide triphosphate hydrolases"/>
    <property type="match status" value="2"/>
</dbReference>
<feature type="compositionally biased region" description="Basic and acidic residues" evidence="9">
    <location>
        <begin position="552"/>
        <end position="583"/>
    </location>
</feature>
<keyword evidence="6" id="KW-0346">Stress response</keyword>
<dbReference type="Gene3D" id="3.30.70.330">
    <property type="match status" value="1"/>
</dbReference>
<dbReference type="PROSITE" id="PS51192">
    <property type="entry name" value="HELICASE_ATP_BIND_1"/>
    <property type="match status" value="1"/>
</dbReference>
<dbReference type="InterPro" id="IPR014001">
    <property type="entry name" value="Helicase_ATP-bd"/>
</dbReference>
<sequence>MEKLKFKDLNISPEIQKAVADMGFEEASPIQSLAIPQILAHKDVTGQAQTGTGKTAAFGIPLLENIDSEDNNLQAIILCPTRELAIQVAEELRKLSVYLPKIDVLPVYGGQPIDRQIKALQKGVQIIIGTPGRVMDHIDRGTLSLNNIKTVILDEADEMLDMGFREDIEYILEDIPYERQFLLFSATLPQEILQLAQRYQTNPEIVKVTKHELTTPDVEQKYFEVKEDMKLELLSRLLDLHDFDLSLVFCNTKRKVDKLVSHLQIRGYLADGLHGDLTQNQRDRVMSKFKKGNIEILVATDVAARGIDVGGVEAVFNFDIPNDNEYYVHRIGRTGRAGKTGKAYSFVSGREIYQLRDIQRYAKTKIEQAPIPALSDVEEVKKDNFIEELKEKINTEDISKETYIIEKLVEEDYNSIDIAATLLKGVIDDKRYKEEEFGDTEAHEGFVRFFMSVGRKQNITISVILNSIYEKTGLTGHQIGNIDIFDNFSFVEIPKANASDFYRFMGDTYIENKRAHIEPARPRDKSKKNNTRNNNRNFNKKRGRKSKKFNPHRNDYHQKNSYRKDTYRKESKFRKDNYGNESY</sequence>
<dbReference type="InterPro" id="IPR044742">
    <property type="entry name" value="DEAD/DEAH_RhlB"/>
</dbReference>
<dbReference type="Proteomes" id="UP000248557">
    <property type="component" value="Unassembled WGS sequence"/>
</dbReference>
<evidence type="ECO:0000256" key="1">
    <source>
        <dbReference type="ARBA" id="ARBA00022490"/>
    </source>
</evidence>
<evidence type="ECO:0000256" key="2">
    <source>
        <dbReference type="ARBA" id="ARBA00022741"/>
    </source>
</evidence>
<dbReference type="SMART" id="SM00490">
    <property type="entry name" value="HELICc"/>
    <property type="match status" value="1"/>
</dbReference>
<dbReference type="InterPro" id="IPR050079">
    <property type="entry name" value="DEAD_box_RNA_helicase"/>
</dbReference>
<evidence type="ECO:0000313" key="14">
    <source>
        <dbReference type="Proteomes" id="UP000248557"/>
    </source>
</evidence>
<evidence type="ECO:0000259" key="11">
    <source>
        <dbReference type="PROSITE" id="PS51194"/>
    </source>
</evidence>
<reference evidence="13 14" key="1">
    <citation type="submission" date="2017-05" db="EMBL/GenBank/DDBJ databases">
        <title>Host range expansion of the Methanosphaera genus to humans and monogastric animals involves recent and extensive reduction in genome content.</title>
        <authorList>
            <person name="Hoedt E.C."/>
            <person name="Volmer J.G."/>
            <person name="Parks D.H."/>
            <person name="Rosewarne C.P."/>
            <person name="Denman S.E."/>
            <person name="Mcsweeney C.S."/>
            <person name="O Cuiv P."/>
            <person name="Hugenholtz P."/>
            <person name="Tyson G.W."/>
            <person name="Morrison M."/>
        </authorList>
    </citation>
    <scope>NUCLEOTIDE SEQUENCE [LARGE SCALE GENOMIC DNA]</scope>
    <source>
        <strain evidence="13 14">PA5</strain>
    </source>
</reference>
<evidence type="ECO:0000256" key="3">
    <source>
        <dbReference type="ARBA" id="ARBA00022801"/>
    </source>
</evidence>
<feature type="short sequence motif" description="Q motif" evidence="7">
    <location>
        <begin position="4"/>
        <end position="32"/>
    </location>
</feature>
<feature type="compositionally biased region" description="Basic residues" evidence="9">
    <location>
        <begin position="538"/>
        <end position="551"/>
    </location>
</feature>
<dbReference type="SMART" id="SM00487">
    <property type="entry name" value="DEXDc"/>
    <property type="match status" value="1"/>
</dbReference>
<keyword evidence="3 8" id="KW-0378">Hydrolase</keyword>
<dbReference type="CDD" id="cd12252">
    <property type="entry name" value="RRM_DbpA"/>
    <property type="match status" value="1"/>
</dbReference>
<feature type="domain" description="Helicase ATP-binding" evidence="10">
    <location>
        <begin position="35"/>
        <end position="206"/>
    </location>
</feature>
<evidence type="ECO:0000256" key="6">
    <source>
        <dbReference type="ARBA" id="ARBA00023016"/>
    </source>
</evidence>
<dbReference type="GO" id="GO:0005524">
    <property type="term" value="F:ATP binding"/>
    <property type="evidence" value="ECO:0007669"/>
    <property type="project" value="UniProtKB-KW"/>
</dbReference>
<protein>
    <submittedName>
        <fullName evidence="13">RNA helicase</fullName>
    </submittedName>
</protein>
<keyword evidence="2 8" id="KW-0547">Nucleotide-binding</keyword>
<evidence type="ECO:0000259" key="12">
    <source>
        <dbReference type="PROSITE" id="PS51195"/>
    </source>
</evidence>
<dbReference type="InterPro" id="IPR014014">
    <property type="entry name" value="RNA_helicase_DEAD_Q_motif"/>
</dbReference>
<dbReference type="PROSITE" id="PS51194">
    <property type="entry name" value="HELICASE_CTER"/>
    <property type="match status" value="1"/>
</dbReference>
<dbReference type="GO" id="GO:0003724">
    <property type="term" value="F:RNA helicase activity"/>
    <property type="evidence" value="ECO:0007669"/>
    <property type="project" value="InterPro"/>
</dbReference>
<proteinExistence type="inferred from homology"/>
<dbReference type="PROSITE" id="PS51195">
    <property type="entry name" value="Q_MOTIF"/>
    <property type="match status" value="1"/>
</dbReference>
<dbReference type="InterPro" id="IPR005580">
    <property type="entry name" value="DbpA/CsdA_RNA-bd_dom"/>
</dbReference>
<feature type="domain" description="Helicase C-terminal" evidence="11">
    <location>
        <begin position="217"/>
        <end position="378"/>
    </location>
</feature>
<accession>A0A328Q540</accession>